<dbReference type="InterPro" id="IPR001313">
    <property type="entry name" value="Pumilio_RNA-bd_rpt"/>
</dbReference>
<dbReference type="SUPFAM" id="SSF48371">
    <property type="entry name" value="ARM repeat"/>
    <property type="match status" value="1"/>
</dbReference>
<evidence type="ECO:0000256" key="1">
    <source>
        <dbReference type="ARBA" id="ARBA00004496"/>
    </source>
</evidence>
<comment type="caution">
    <text evidence="8">The sequence shown here is derived from an EMBL/GenBank/DDBJ whole genome shotgun (WGS) entry which is preliminary data.</text>
</comment>
<keyword evidence="3" id="KW-0677">Repeat</keyword>
<keyword evidence="9" id="KW-1185">Reference proteome</keyword>
<feature type="domain" description="PUM-HD" evidence="7">
    <location>
        <begin position="229"/>
        <end position="342"/>
    </location>
</feature>
<evidence type="ECO:0000313" key="9">
    <source>
        <dbReference type="Proteomes" id="UP000489600"/>
    </source>
</evidence>
<sequence>MFEEKKNLFMDFGCFPRDFRNQASYNDLGFGAFPLPTSSSDGFRFSGDRTSPMTPIMNDNDQFLRNLLNLNTTKACSDLGLCQNLSKMAISDEEDDGRSTIFTGSHPFLVYSGSRNLHGFSRLDRDLSHHDPFLEFSSRRQGSVHSSYGEVSAGGYVGEYFHRLRLLDLQDISNPNPRVRDRDYLFQPMNQQIRPDSRMNHEVLESRDMIFPPFSAMGGSRELRAKCVKKKSLLEEDHFNEEDLPLDLESMVGIYGSVYLMAKDQMGCRLLQKFVERGGFLDSMIIFEEVINHVIELGTDQFGNYFLQKLIQVCNEEQRTQILIMFTSKPGLLVTISLNTYG</sequence>
<dbReference type="PANTHER" id="PTHR12537">
    <property type="entry name" value="RNA BINDING PROTEIN PUMILIO-RELATED"/>
    <property type="match status" value="1"/>
</dbReference>
<evidence type="ECO:0000259" key="7">
    <source>
        <dbReference type="PROSITE" id="PS50303"/>
    </source>
</evidence>
<comment type="subcellular location">
    <subcellularLocation>
        <location evidence="1">Cytoplasm</location>
    </subcellularLocation>
</comment>
<dbReference type="GO" id="GO:0006417">
    <property type="term" value="P:regulation of translation"/>
    <property type="evidence" value="ECO:0007669"/>
    <property type="project" value="UniProtKB-KW"/>
</dbReference>
<dbReference type="GO" id="GO:0005737">
    <property type="term" value="C:cytoplasm"/>
    <property type="evidence" value="ECO:0007669"/>
    <property type="project" value="UniProtKB-SubCell"/>
</dbReference>
<dbReference type="Proteomes" id="UP000489600">
    <property type="component" value="Unassembled WGS sequence"/>
</dbReference>
<dbReference type="AlphaFoldDB" id="A0A565C4M4"/>
<dbReference type="PROSITE" id="PS50302">
    <property type="entry name" value="PUM"/>
    <property type="match status" value="2"/>
</dbReference>
<evidence type="ECO:0000313" key="8">
    <source>
        <dbReference type="EMBL" id="VVB08593.1"/>
    </source>
</evidence>
<keyword evidence="2" id="KW-0963">Cytoplasm</keyword>
<accession>A0A565C4M4</accession>
<feature type="repeat" description="Pumilio" evidence="6">
    <location>
        <begin position="289"/>
        <end position="325"/>
    </location>
</feature>
<keyword evidence="4" id="KW-0810">Translation regulation</keyword>
<protein>
    <recommendedName>
        <fullName evidence="7">PUM-HD domain-containing protein</fullName>
    </recommendedName>
</protein>
<evidence type="ECO:0000256" key="6">
    <source>
        <dbReference type="PROSITE-ProRule" id="PRU00317"/>
    </source>
</evidence>
<reference evidence="8" key="1">
    <citation type="submission" date="2019-07" db="EMBL/GenBank/DDBJ databases">
        <authorList>
            <person name="Dittberner H."/>
        </authorList>
    </citation>
    <scope>NUCLEOTIDE SEQUENCE [LARGE SCALE GENOMIC DNA]</scope>
</reference>
<dbReference type="PROSITE" id="PS50303">
    <property type="entry name" value="PUM_HD"/>
    <property type="match status" value="1"/>
</dbReference>
<gene>
    <name evidence="8" type="ORF">ANE_LOCUS19037</name>
</gene>
<feature type="repeat" description="Pumilio" evidence="6">
    <location>
        <begin position="253"/>
        <end position="288"/>
    </location>
</feature>
<keyword evidence="5" id="KW-0694">RNA-binding</keyword>
<evidence type="ECO:0000256" key="3">
    <source>
        <dbReference type="ARBA" id="ARBA00022737"/>
    </source>
</evidence>
<proteinExistence type="predicted"/>
<evidence type="ECO:0000256" key="5">
    <source>
        <dbReference type="ARBA" id="ARBA00022884"/>
    </source>
</evidence>
<organism evidence="8 9">
    <name type="scientific">Arabis nemorensis</name>
    <dbReference type="NCBI Taxonomy" id="586526"/>
    <lineage>
        <taxon>Eukaryota</taxon>
        <taxon>Viridiplantae</taxon>
        <taxon>Streptophyta</taxon>
        <taxon>Embryophyta</taxon>
        <taxon>Tracheophyta</taxon>
        <taxon>Spermatophyta</taxon>
        <taxon>Magnoliopsida</taxon>
        <taxon>eudicotyledons</taxon>
        <taxon>Gunneridae</taxon>
        <taxon>Pentapetalae</taxon>
        <taxon>rosids</taxon>
        <taxon>malvids</taxon>
        <taxon>Brassicales</taxon>
        <taxon>Brassicaceae</taxon>
        <taxon>Arabideae</taxon>
        <taxon>Arabis</taxon>
    </lineage>
</organism>
<dbReference type="EMBL" id="CABITT030000006">
    <property type="protein sequence ID" value="VVB08593.1"/>
    <property type="molecule type" value="Genomic_DNA"/>
</dbReference>
<dbReference type="PANTHER" id="PTHR12537:SF131">
    <property type="entry name" value="PUMILIO HOMOLOG 11"/>
    <property type="match status" value="1"/>
</dbReference>
<evidence type="ECO:0000256" key="4">
    <source>
        <dbReference type="ARBA" id="ARBA00022845"/>
    </source>
</evidence>
<evidence type="ECO:0000256" key="2">
    <source>
        <dbReference type="ARBA" id="ARBA00022490"/>
    </source>
</evidence>
<dbReference type="Pfam" id="PF00806">
    <property type="entry name" value="PUF"/>
    <property type="match status" value="2"/>
</dbReference>
<dbReference type="InterPro" id="IPR011989">
    <property type="entry name" value="ARM-like"/>
</dbReference>
<dbReference type="GO" id="GO:0003729">
    <property type="term" value="F:mRNA binding"/>
    <property type="evidence" value="ECO:0007669"/>
    <property type="project" value="TreeGrafter"/>
</dbReference>
<dbReference type="Gene3D" id="1.25.10.10">
    <property type="entry name" value="Leucine-rich Repeat Variant"/>
    <property type="match status" value="1"/>
</dbReference>
<dbReference type="InterPro" id="IPR033133">
    <property type="entry name" value="PUM-HD"/>
</dbReference>
<name>A0A565C4M4_9BRAS</name>
<dbReference type="SMART" id="SM00025">
    <property type="entry name" value="Pumilio"/>
    <property type="match status" value="2"/>
</dbReference>
<dbReference type="InterPro" id="IPR016024">
    <property type="entry name" value="ARM-type_fold"/>
</dbReference>
<dbReference type="OrthoDB" id="668540at2759"/>